<proteinExistence type="predicted"/>
<comment type="caution">
    <text evidence="1">The sequence shown here is derived from an EMBL/GenBank/DDBJ whole genome shotgun (WGS) entry which is preliminary data.</text>
</comment>
<keyword evidence="2" id="KW-1185">Reference proteome</keyword>
<evidence type="ECO:0000313" key="1">
    <source>
        <dbReference type="EMBL" id="MCW3787274.1"/>
    </source>
</evidence>
<reference evidence="1" key="1">
    <citation type="submission" date="2022-10" db="EMBL/GenBank/DDBJ databases">
        <authorList>
            <person name="Yu W.X."/>
        </authorList>
    </citation>
    <scope>NUCLEOTIDE SEQUENCE</scope>
    <source>
        <strain evidence="1">AAT</strain>
    </source>
</reference>
<dbReference type="EMBL" id="JAPDPJ010000026">
    <property type="protein sequence ID" value="MCW3787274.1"/>
    <property type="molecule type" value="Genomic_DNA"/>
</dbReference>
<dbReference type="InterPro" id="IPR012545">
    <property type="entry name" value="DUF1697"/>
</dbReference>
<dbReference type="PANTHER" id="PTHR36439:SF1">
    <property type="entry name" value="DUF1697 DOMAIN-CONTAINING PROTEIN"/>
    <property type="match status" value="1"/>
</dbReference>
<dbReference type="RefSeq" id="WP_301190838.1">
    <property type="nucleotide sequence ID" value="NZ_JAPDPJ010000026.1"/>
</dbReference>
<dbReference type="Gene3D" id="3.30.70.1260">
    <property type="entry name" value="bacterial protein sp0830 like"/>
    <property type="match status" value="1"/>
</dbReference>
<sequence length="182" mass="20522">MIKYISILRGINVGGKKVIKMDALRKMYENLGFQNVTTYIQSGNVIFKGDDTEITQITEKISLQIEKDFGFGVPVIVFTIEDLKEMINQNPFVNDSNKDISHLHVTFLSSEINSANKNGIKGKKQDGEEVCISEKAIYLYCPKGYSKTKLTNTFIENTLGVTATTRNWKTTTKLLQIADQIE</sequence>
<dbReference type="PIRSF" id="PIRSF008502">
    <property type="entry name" value="UCP008502"/>
    <property type="match status" value="1"/>
</dbReference>
<gene>
    <name evidence="1" type="ORF">OM075_12405</name>
</gene>
<dbReference type="Gene3D" id="3.30.70.1280">
    <property type="entry name" value="SP0830-like domains"/>
    <property type="match status" value="1"/>
</dbReference>
<dbReference type="Pfam" id="PF08002">
    <property type="entry name" value="DUF1697"/>
    <property type="match status" value="1"/>
</dbReference>
<dbReference type="Proteomes" id="UP001209229">
    <property type="component" value="Unassembled WGS sequence"/>
</dbReference>
<organism evidence="1 2">
    <name type="scientific">Plebeiibacterium sediminum</name>
    <dbReference type="NCBI Taxonomy" id="2992112"/>
    <lineage>
        <taxon>Bacteria</taxon>
        <taxon>Pseudomonadati</taxon>
        <taxon>Bacteroidota</taxon>
        <taxon>Bacteroidia</taxon>
        <taxon>Marinilabiliales</taxon>
        <taxon>Marinilabiliaceae</taxon>
        <taxon>Plebeiibacterium</taxon>
    </lineage>
</organism>
<dbReference type="AlphaFoldDB" id="A0AAE3M519"/>
<evidence type="ECO:0000313" key="2">
    <source>
        <dbReference type="Proteomes" id="UP001209229"/>
    </source>
</evidence>
<dbReference type="PANTHER" id="PTHR36439">
    <property type="entry name" value="BLL4334 PROTEIN"/>
    <property type="match status" value="1"/>
</dbReference>
<name>A0AAE3M519_9BACT</name>
<dbReference type="SUPFAM" id="SSF160379">
    <property type="entry name" value="SP0830-like"/>
    <property type="match status" value="1"/>
</dbReference>
<protein>
    <submittedName>
        <fullName evidence="1">DUF1697 domain-containing protein</fullName>
    </submittedName>
</protein>
<accession>A0AAE3M519</accession>